<dbReference type="Proteomes" id="UP001600888">
    <property type="component" value="Unassembled WGS sequence"/>
</dbReference>
<protein>
    <submittedName>
        <fullName evidence="2">Uncharacterized protein</fullName>
    </submittedName>
</protein>
<evidence type="ECO:0000313" key="2">
    <source>
        <dbReference type="EMBL" id="KAL2286457.1"/>
    </source>
</evidence>
<sequence length="445" mass="48750">MTSTESLTPVNGIQVHDEMIISSQTQPQSMETALRLPDIPELLTHLKLIDAIICLKNAIDIQGEAYGKQAGKAWDEFCRAAAVKFVEWSQNVDVSDKTIPIPPLDILMIWHSYILNTKDYARFQDKARRGEMAGKSFDWHELERKLELDYDGISEILGSWDPSETTQTPTLENLSSAYDFDMVAAVQRQLRFAEKVHRAQWRHPEKINNFLDSAIGSYKEFFTLIAENPGVGLAPTLAIDLVWHTHQLSPRRYRTYSRHMTNGRFVHHDDNLDETTLEEASHNAEKLYFAKYGVPYKRCAHPEPGDDMWCIVCFAGPRTPPNDCSWGPTSGGEKEAGADAASPPTPSKFCFGVATSGDGEEPGAKAGLGIGAAKREGSSCSTACRSGCSVACLSGCGSYCRGGLCRDQCRAACGYVCGACETKELAGELDQGPGASRSGMVDSSS</sequence>
<dbReference type="EMBL" id="JBAWTH010000024">
    <property type="protein sequence ID" value="KAL2286457.1"/>
    <property type="molecule type" value="Genomic_DNA"/>
</dbReference>
<keyword evidence="3" id="KW-1185">Reference proteome</keyword>
<gene>
    <name evidence="2" type="ORF">FJTKL_06826</name>
</gene>
<comment type="caution">
    <text evidence="2">The sequence shown here is derived from an EMBL/GenBank/DDBJ whole genome shotgun (WGS) entry which is preliminary data.</text>
</comment>
<organism evidence="2 3">
    <name type="scientific">Diaporthe vaccinii</name>
    <dbReference type="NCBI Taxonomy" id="105482"/>
    <lineage>
        <taxon>Eukaryota</taxon>
        <taxon>Fungi</taxon>
        <taxon>Dikarya</taxon>
        <taxon>Ascomycota</taxon>
        <taxon>Pezizomycotina</taxon>
        <taxon>Sordariomycetes</taxon>
        <taxon>Sordariomycetidae</taxon>
        <taxon>Diaporthales</taxon>
        <taxon>Diaporthaceae</taxon>
        <taxon>Diaporthe</taxon>
        <taxon>Diaporthe eres species complex</taxon>
    </lineage>
</organism>
<dbReference type="Pfam" id="PF07173">
    <property type="entry name" value="GRDP-like"/>
    <property type="match status" value="1"/>
</dbReference>
<evidence type="ECO:0000313" key="3">
    <source>
        <dbReference type="Proteomes" id="UP001600888"/>
    </source>
</evidence>
<dbReference type="PANTHER" id="PTHR34365:SF7">
    <property type="entry name" value="GLYCINE-RICH DOMAIN-CONTAINING PROTEIN 1"/>
    <property type="match status" value="1"/>
</dbReference>
<feature type="region of interest" description="Disordered" evidence="1">
    <location>
        <begin position="324"/>
        <end position="344"/>
    </location>
</feature>
<dbReference type="InterPro" id="IPR009836">
    <property type="entry name" value="GRDP-like"/>
</dbReference>
<dbReference type="PANTHER" id="PTHR34365">
    <property type="entry name" value="ENOLASE (DUF1399)"/>
    <property type="match status" value="1"/>
</dbReference>
<reference evidence="2 3" key="1">
    <citation type="submission" date="2024-03" db="EMBL/GenBank/DDBJ databases">
        <title>A high-quality draft genome sequence of Diaporthe vaccinii, a causative agent of upright dieback and viscid rot disease in cranberry plants.</title>
        <authorList>
            <person name="Sarrasin M."/>
            <person name="Lang B.F."/>
            <person name="Burger G."/>
        </authorList>
    </citation>
    <scope>NUCLEOTIDE SEQUENCE [LARGE SCALE GENOMIC DNA]</scope>
    <source>
        <strain evidence="2 3">IS7</strain>
    </source>
</reference>
<accession>A0ABR4EVH7</accession>
<name>A0ABR4EVH7_9PEZI</name>
<evidence type="ECO:0000256" key="1">
    <source>
        <dbReference type="SAM" id="MobiDB-lite"/>
    </source>
</evidence>
<proteinExistence type="predicted"/>